<keyword evidence="3" id="KW-0813">Transport</keyword>
<feature type="transmembrane region" description="Helical" evidence="11">
    <location>
        <begin position="176"/>
        <end position="197"/>
    </location>
</feature>
<feature type="transmembrane region" description="Helical" evidence="11">
    <location>
        <begin position="209"/>
        <end position="228"/>
    </location>
</feature>
<keyword evidence="14" id="KW-1185">Reference proteome</keyword>
<evidence type="ECO:0000313" key="14">
    <source>
        <dbReference type="Proteomes" id="UP001583172"/>
    </source>
</evidence>
<name>A0ABR3V337_HUMIN</name>
<proteinExistence type="inferred from homology"/>
<keyword evidence="9 11" id="KW-0472">Membrane</keyword>
<protein>
    <recommendedName>
        <fullName evidence="12">FAD-binding FR-type domain-containing protein</fullName>
    </recommendedName>
</protein>
<evidence type="ECO:0000256" key="9">
    <source>
        <dbReference type="ARBA" id="ARBA00023136"/>
    </source>
</evidence>
<dbReference type="SUPFAM" id="SSF52343">
    <property type="entry name" value="Ferredoxin reductase-like, C-terminal NADP-linked domain"/>
    <property type="match status" value="1"/>
</dbReference>
<keyword evidence="5" id="KW-0249">Electron transport</keyword>
<evidence type="ECO:0000256" key="1">
    <source>
        <dbReference type="ARBA" id="ARBA00004141"/>
    </source>
</evidence>
<keyword evidence="6 11" id="KW-1133">Transmembrane helix</keyword>
<dbReference type="InterPro" id="IPR000778">
    <property type="entry name" value="Cyt_b245_heavy_chain"/>
</dbReference>
<dbReference type="CDD" id="cd06186">
    <property type="entry name" value="NOX_Duox_like_FAD_NADP"/>
    <property type="match status" value="1"/>
</dbReference>
<evidence type="ECO:0000256" key="2">
    <source>
        <dbReference type="ARBA" id="ARBA00006278"/>
    </source>
</evidence>
<dbReference type="PROSITE" id="PS51384">
    <property type="entry name" value="FAD_FR"/>
    <property type="match status" value="1"/>
</dbReference>
<keyword evidence="10" id="KW-0325">Glycoprotein</keyword>
<dbReference type="PANTHER" id="PTHR32361">
    <property type="entry name" value="FERRIC/CUPRIC REDUCTASE TRANSMEMBRANE COMPONENT"/>
    <property type="match status" value="1"/>
</dbReference>
<dbReference type="Gene3D" id="3.40.50.80">
    <property type="entry name" value="Nucleotide-binding domain of ferredoxin-NADP reductase (FNR) module"/>
    <property type="match status" value="1"/>
</dbReference>
<keyword evidence="7" id="KW-0560">Oxidoreductase</keyword>
<evidence type="ECO:0000313" key="13">
    <source>
        <dbReference type="EMBL" id="KAL1836012.1"/>
    </source>
</evidence>
<evidence type="ECO:0000256" key="6">
    <source>
        <dbReference type="ARBA" id="ARBA00022989"/>
    </source>
</evidence>
<feature type="transmembrane region" description="Helical" evidence="11">
    <location>
        <begin position="234"/>
        <end position="256"/>
    </location>
</feature>
<evidence type="ECO:0000256" key="11">
    <source>
        <dbReference type="SAM" id="Phobius"/>
    </source>
</evidence>
<dbReference type="InterPro" id="IPR039261">
    <property type="entry name" value="FNR_nucleotide-bd"/>
</dbReference>
<organism evidence="13 14">
    <name type="scientific">Humicola insolens</name>
    <name type="common">Soft-rot fungus</name>
    <dbReference type="NCBI Taxonomy" id="85995"/>
    <lineage>
        <taxon>Eukaryota</taxon>
        <taxon>Fungi</taxon>
        <taxon>Dikarya</taxon>
        <taxon>Ascomycota</taxon>
        <taxon>Pezizomycotina</taxon>
        <taxon>Sordariomycetes</taxon>
        <taxon>Sordariomycetidae</taxon>
        <taxon>Sordariales</taxon>
        <taxon>Chaetomiaceae</taxon>
        <taxon>Mycothermus</taxon>
    </lineage>
</organism>
<evidence type="ECO:0000259" key="12">
    <source>
        <dbReference type="PROSITE" id="PS51384"/>
    </source>
</evidence>
<accession>A0ABR3V337</accession>
<evidence type="ECO:0000256" key="8">
    <source>
        <dbReference type="ARBA" id="ARBA00023065"/>
    </source>
</evidence>
<keyword evidence="4 11" id="KW-0812">Transmembrane</keyword>
<reference evidence="13 14" key="1">
    <citation type="journal article" date="2024" name="Commun. Biol.">
        <title>Comparative genomic analysis of thermophilic fungi reveals convergent evolutionary adaptations and gene losses.</title>
        <authorList>
            <person name="Steindorff A.S."/>
            <person name="Aguilar-Pontes M.V."/>
            <person name="Robinson A.J."/>
            <person name="Andreopoulos B."/>
            <person name="LaButti K."/>
            <person name="Kuo A."/>
            <person name="Mondo S."/>
            <person name="Riley R."/>
            <person name="Otillar R."/>
            <person name="Haridas S."/>
            <person name="Lipzen A."/>
            <person name="Grimwood J."/>
            <person name="Schmutz J."/>
            <person name="Clum A."/>
            <person name="Reid I.D."/>
            <person name="Moisan M.C."/>
            <person name="Butler G."/>
            <person name="Nguyen T.T.M."/>
            <person name="Dewar K."/>
            <person name="Conant G."/>
            <person name="Drula E."/>
            <person name="Henrissat B."/>
            <person name="Hansel C."/>
            <person name="Singer S."/>
            <person name="Hutchinson M.I."/>
            <person name="de Vries R.P."/>
            <person name="Natvig D.O."/>
            <person name="Powell A.J."/>
            <person name="Tsang A."/>
            <person name="Grigoriev I.V."/>
        </authorList>
    </citation>
    <scope>NUCLEOTIDE SEQUENCE [LARGE SCALE GENOMIC DNA]</scope>
    <source>
        <strain evidence="13 14">CBS 620.91</strain>
    </source>
</reference>
<dbReference type="SFLD" id="SFLDS00052">
    <property type="entry name" value="Ferric_Reductase_Domain"/>
    <property type="match status" value="1"/>
</dbReference>
<gene>
    <name evidence="13" type="ORF">VTJ49DRAFT_5694</name>
</gene>
<feature type="transmembrane region" description="Helical" evidence="11">
    <location>
        <begin position="26"/>
        <end position="47"/>
    </location>
</feature>
<comment type="similarity">
    <text evidence="2">Belongs to the ferric reductase (FRE) family.</text>
</comment>
<feature type="domain" description="FAD-binding FR-type" evidence="12">
    <location>
        <begin position="277"/>
        <end position="410"/>
    </location>
</feature>
<dbReference type="Pfam" id="PF08030">
    <property type="entry name" value="NAD_binding_6"/>
    <property type="match status" value="1"/>
</dbReference>
<evidence type="ECO:0000256" key="4">
    <source>
        <dbReference type="ARBA" id="ARBA00022692"/>
    </source>
</evidence>
<dbReference type="PRINTS" id="PR00466">
    <property type="entry name" value="GP91PHOX"/>
</dbReference>
<dbReference type="EMBL" id="JAZGSY010000483">
    <property type="protein sequence ID" value="KAL1836012.1"/>
    <property type="molecule type" value="Genomic_DNA"/>
</dbReference>
<dbReference type="Pfam" id="PF08022">
    <property type="entry name" value="FAD_binding_8"/>
    <property type="match status" value="1"/>
</dbReference>
<dbReference type="PANTHER" id="PTHR32361:SF9">
    <property type="entry name" value="FERRIC REDUCTASE TRANSMEMBRANE COMPONENT 3-RELATED"/>
    <property type="match status" value="1"/>
</dbReference>
<dbReference type="InterPro" id="IPR013121">
    <property type="entry name" value="Fe_red_NAD-bd_6"/>
</dbReference>
<dbReference type="InterPro" id="IPR013112">
    <property type="entry name" value="FAD-bd_8"/>
</dbReference>
<dbReference type="Proteomes" id="UP001583172">
    <property type="component" value="Unassembled WGS sequence"/>
</dbReference>
<comment type="subcellular location">
    <subcellularLocation>
        <location evidence="1">Membrane</location>
        <topology evidence="1">Multi-pass membrane protein</topology>
    </subcellularLocation>
</comment>
<dbReference type="SFLD" id="SFLDG01168">
    <property type="entry name" value="Ferric_reductase_subgroup_(FRE"/>
    <property type="match status" value="1"/>
</dbReference>
<dbReference type="InterPro" id="IPR013130">
    <property type="entry name" value="Fe3_Rdtase_TM_dom"/>
</dbReference>
<evidence type="ECO:0000256" key="7">
    <source>
        <dbReference type="ARBA" id="ARBA00023002"/>
    </source>
</evidence>
<evidence type="ECO:0000256" key="10">
    <source>
        <dbReference type="ARBA" id="ARBA00023180"/>
    </source>
</evidence>
<comment type="caution">
    <text evidence="13">The sequence shown here is derived from an EMBL/GenBank/DDBJ whole genome shotgun (WGS) entry which is preliminary data.</text>
</comment>
<sequence length="579" mass="64225">MTWPNYHFVDLTKAEKQLRRETIQRYALYAQLSALVPIAILLLHRFVKRAASSGRSKGDYAAVPSSPVLKQRRHSGLGSFASRTRSLRWWLGEDVVLFGTVLGQRDQWLVGFAWAAWLLVLSVLETGEDYLHLTKRIAAVALSQWPLQYLLAAKSLNPLAYLLQTSHEQVNRWHRVLARITTMLISLHVVLYLAFFVKRDRLDRLGDPVVIAGIVAFQALNLLITTALRPVRDYSYRLFFVIHVLAGIAIPALLLFHAHHTRLFLIEALLVFLLITISRKMDTVTADATVQSIPGTDLIKISASVPRDKINRFRAIPGAHVFLSIPAAARSGINPTSTAHLLFEFLLNPFTVASVDEDTGDLTLVARRRSGPMTTTLGRMAGVAGRPSNNLNEDKIPLSIEGPYGSSTRLARLCADFDRVLLVAGGIGATFTLPVYQAILAENPGATNVEMIWAVRRAGDATWAVTGNGGHALLKDPKIHLYVTGDAQPDGNSQAGDEELGEELRALFKSRGGRYTTQNNRRRPDLGRVVDDVFRSRQEDRVAVLVCGPREMAQELRGHVGVWAGKGRKVWFHSEGFGY</sequence>
<evidence type="ECO:0000256" key="3">
    <source>
        <dbReference type="ARBA" id="ARBA00022448"/>
    </source>
</evidence>
<dbReference type="InterPro" id="IPR017927">
    <property type="entry name" value="FAD-bd_FR_type"/>
</dbReference>
<keyword evidence="8" id="KW-0406">Ion transport</keyword>
<dbReference type="Pfam" id="PF01794">
    <property type="entry name" value="Ferric_reduct"/>
    <property type="match status" value="1"/>
</dbReference>
<evidence type="ECO:0000256" key="5">
    <source>
        <dbReference type="ARBA" id="ARBA00022982"/>
    </source>
</evidence>
<dbReference type="InterPro" id="IPR051410">
    <property type="entry name" value="Ferric/Cupric_Reductase"/>
</dbReference>